<accession>A0A8H7N4Q2</accession>
<dbReference type="Proteomes" id="UP000616885">
    <property type="component" value="Unassembled WGS sequence"/>
</dbReference>
<dbReference type="AlphaFoldDB" id="A0A8H7N4Q2"/>
<sequence length="124" mass="13531">MFVWKALNMGPMAPIGFLRWRKVPNQSAENHRKCSSDVLACSWSCFGIWDGGASYHLTHSRILQPPQPVEGINILIHGSSSVSMSYEPHPQLAVARVPAAKANGRSAAQPPAKRRTSSLAPNDE</sequence>
<organism evidence="2 3">
    <name type="scientific">Bionectria ochroleuca</name>
    <name type="common">Gliocladium roseum</name>
    <dbReference type="NCBI Taxonomy" id="29856"/>
    <lineage>
        <taxon>Eukaryota</taxon>
        <taxon>Fungi</taxon>
        <taxon>Dikarya</taxon>
        <taxon>Ascomycota</taxon>
        <taxon>Pezizomycotina</taxon>
        <taxon>Sordariomycetes</taxon>
        <taxon>Hypocreomycetidae</taxon>
        <taxon>Hypocreales</taxon>
        <taxon>Bionectriaceae</taxon>
        <taxon>Clonostachys</taxon>
    </lineage>
</organism>
<gene>
    <name evidence="2" type="ORF">IM811_017019</name>
</gene>
<name>A0A8H7N4Q2_BIOOC</name>
<proteinExistence type="predicted"/>
<dbReference type="EMBL" id="JADCTT010000008">
    <property type="protein sequence ID" value="KAF9749224.1"/>
    <property type="molecule type" value="Genomic_DNA"/>
</dbReference>
<evidence type="ECO:0000313" key="2">
    <source>
        <dbReference type="EMBL" id="KAF9749224.1"/>
    </source>
</evidence>
<reference evidence="2" key="1">
    <citation type="submission" date="2020-10" db="EMBL/GenBank/DDBJ databases">
        <title>High-Quality Genome Resource of Clonostachys rosea strain S41 by Oxford Nanopore Long-Read Sequencing.</title>
        <authorList>
            <person name="Wang H."/>
        </authorList>
    </citation>
    <scope>NUCLEOTIDE SEQUENCE</scope>
    <source>
        <strain evidence="2">S41</strain>
    </source>
</reference>
<evidence type="ECO:0000256" key="1">
    <source>
        <dbReference type="SAM" id="MobiDB-lite"/>
    </source>
</evidence>
<protein>
    <submittedName>
        <fullName evidence="2">Uncharacterized protein</fullName>
    </submittedName>
</protein>
<comment type="caution">
    <text evidence="2">The sequence shown here is derived from an EMBL/GenBank/DDBJ whole genome shotgun (WGS) entry which is preliminary data.</text>
</comment>
<feature type="region of interest" description="Disordered" evidence="1">
    <location>
        <begin position="97"/>
        <end position="124"/>
    </location>
</feature>
<evidence type="ECO:0000313" key="3">
    <source>
        <dbReference type="Proteomes" id="UP000616885"/>
    </source>
</evidence>